<sequence length="276" mass="31047">PSLGSWRYDKMTTADFIIKKWVDAIKKAGIKKCRGIIGDTSQWNNTQTLLIDGWTWNDIGHSYGTGHSALNWRENEFTIAVQPGPTINSPAHLDGEASLYFSLDGSNISYLRGFVSLNAPANFSLHCAVPNSALYVAHELTQASRINEIEIEQEATVDLIKTDRVTLLDIHQSPPLSKLLQPFLRNSINMYGEVFIKTIAHKTQQSSLLDAPVKILPLYIKTLLNNEKLLNGMTLMDGSGLSRSNRLNTYTLTQILFQIQKEAWFNDVYYEAFPII</sequence>
<dbReference type="Gene3D" id="3.40.710.10">
    <property type="entry name" value="DD-peptidase/beta-lactamase superfamily"/>
    <property type="match status" value="1"/>
</dbReference>
<dbReference type="GO" id="GO:0000270">
    <property type="term" value="P:peptidoglycan metabolic process"/>
    <property type="evidence" value="ECO:0007669"/>
    <property type="project" value="TreeGrafter"/>
</dbReference>
<feature type="non-terminal residue" evidence="3">
    <location>
        <position position="276"/>
    </location>
</feature>
<gene>
    <name evidence="3" type="ORF">KXQ929_LOCUS46963</name>
</gene>
<proteinExistence type="inferred from homology"/>
<comment type="caution">
    <text evidence="3">The sequence shown here is derived from an EMBL/GenBank/DDBJ whole genome shotgun (WGS) entry which is preliminary data.</text>
</comment>
<dbReference type="InterPro" id="IPR012338">
    <property type="entry name" value="Beta-lactam/transpept-like"/>
</dbReference>
<keyword evidence="2" id="KW-0378">Hydrolase</keyword>
<dbReference type="AlphaFoldDB" id="A0A820JP37"/>
<dbReference type="PANTHER" id="PTHR30023">
    <property type="entry name" value="D-ALANYL-D-ALANINE CARBOXYPEPTIDASE"/>
    <property type="match status" value="1"/>
</dbReference>
<dbReference type="EMBL" id="CAJOBB010016326">
    <property type="protein sequence ID" value="CAF4327188.1"/>
    <property type="molecule type" value="Genomic_DNA"/>
</dbReference>
<dbReference type="SUPFAM" id="SSF56601">
    <property type="entry name" value="beta-lactamase/transpeptidase-like"/>
    <property type="match status" value="1"/>
</dbReference>
<protein>
    <submittedName>
        <fullName evidence="3">Uncharacterized protein</fullName>
    </submittedName>
</protein>
<dbReference type="GO" id="GO:0006508">
    <property type="term" value="P:proteolysis"/>
    <property type="evidence" value="ECO:0007669"/>
    <property type="project" value="InterPro"/>
</dbReference>
<dbReference type="Proteomes" id="UP000663868">
    <property type="component" value="Unassembled WGS sequence"/>
</dbReference>
<organism evidence="3 4">
    <name type="scientific">Adineta steineri</name>
    <dbReference type="NCBI Taxonomy" id="433720"/>
    <lineage>
        <taxon>Eukaryota</taxon>
        <taxon>Metazoa</taxon>
        <taxon>Spiralia</taxon>
        <taxon>Gnathifera</taxon>
        <taxon>Rotifera</taxon>
        <taxon>Eurotatoria</taxon>
        <taxon>Bdelloidea</taxon>
        <taxon>Adinetida</taxon>
        <taxon>Adinetidae</taxon>
        <taxon>Adineta</taxon>
    </lineage>
</organism>
<dbReference type="PRINTS" id="PR00922">
    <property type="entry name" value="DADACBPTASE3"/>
</dbReference>
<reference evidence="3" key="1">
    <citation type="submission" date="2021-02" db="EMBL/GenBank/DDBJ databases">
        <authorList>
            <person name="Nowell W R."/>
        </authorList>
    </citation>
    <scope>NUCLEOTIDE SEQUENCE</scope>
</reference>
<evidence type="ECO:0000313" key="4">
    <source>
        <dbReference type="Proteomes" id="UP000663868"/>
    </source>
</evidence>
<dbReference type="GO" id="GO:0004185">
    <property type="term" value="F:serine-type carboxypeptidase activity"/>
    <property type="evidence" value="ECO:0007669"/>
    <property type="project" value="InterPro"/>
</dbReference>
<evidence type="ECO:0000313" key="3">
    <source>
        <dbReference type="EMBL" id="CAF4327188.1"/>
    </source>
</evidence>
<comment type="similarity">
    <text evidence="1">Belongs to the peptidase S13 family.</text>
</comment>
<dbReference type="InterPro" id="IPR000667">
    <property type="entry name" value="Peptidase_S13"/>
</dbReference>
<evidence type="ECO:0000256" key="1">
    <source>
        <dbReference type="ARBA" id="ARBA00006096"/>
    </source>
</evidence>
<name>A0A820JP37_9BILA</name>
<dbReference type="PANTHER" id="PTHR30023:SF0">
    <property type="entry name" value="PENICILLIN-SENSITIVE CARBOXYPEPTIDASE A"/>
    <property type="match status" value="1"/>
</dbReference>
<dbReference type="Pfam" id="PF02113">
    <property type="entry name" value="Peptidase_S13"/>
    <property type="match status" value="1"/>
</dbReference>
<feature type="non-terminal residue" evidence="3">
    <location>
        <position position="1"/>
    </location>
</feature>
<evidence type="ECO:0000256" key="2">
    <source>
        <dbReference type="ARBA" id="ARBA00022801"/>
    </source>
</evidence>
<accession>A0A820JP37</accession>